<dbReference type="EMBL" id="CDHN01000002">
    <property type="protein sequence ID" value="CEJ83945.1"/>
    <property type="molecule type" value="Genomic_DNA"/>
</dbReference>
<keyword evidence="5" id="KW-0560">Oxidoreductase</keyword>
<dbReference type="GO" id="GO:0046872">
    <property type="term" value="F:metal ion binding"/>
    <property type="evidence" value="ECO:0007669"/>
    <property type="project" value="UniProtKB-KW"/>
</dbReference>
<dbReference type="InterPro" id="IPR013154">
    <property type="entry name" value="ADH-like_N"/>
</dbReference>
<dbReference type="STRING" id="1531966.A0A0A1SS82"/>
<dbReference type="SUPFAM" id="SSF51735">
    <property type="entry name" value="NAD(P)-binding Rossmann-fold domains"/>
    <property type="match status" value="1"/>
</dbReference>
<comment type="similarity">
    <text evidence="2">Belongs to the zinc-containing alcohol dehydrogenase family.</text>
</comment>
<dbReference type="GO" id="GO:0004022">
    <property type="term" value="F:alcohol dehydrogenase (NAD+) activity"/>
    <property type="evidence" value="ECO:0007669"/>
    <property type="project" value="TreeGrafter"/>
</dbReference>
<evidence type="ECO:0000256" key="2">
    <source>
        <dbReference type="ARBA" id="ARBA00008072"/>
    </source>
</evidence>
<dbReference type="PANTHER" id="PTHR42940">
    <property type="entry name" value="ALCOHOL DEHYDROGENASE 1-RELATED"/>
    <property type="match status" value="1"/>
</dbReference>
<dbReference type="Pfam" id="PF00107">
    <property type="entry name" value="ADH_zinc_N"/>
    <property type="match status" value="1"/>
</dbReference>
<feature type="domain" description="Enoyl reductase (ER)" evidence="6">
    <location>
        <begin position="10"/>
        <end position="342"/>
    </location>
</feature>
<dbReference type="InterPro" id="IPR013149">
    <property type="entry name" value="ADH-like_C"/>
</dbReference>
<sequence length="345" mass="36565">MNAIQIKQFGAPYEVSRVSKPSPKPNQVLIKIKAGGLCHTDLMVLENAFNSTLPVIGSHEPAGIIEEVGSAVEGFKVGDHVGALNFENPCGKCGDCTSEKPIYCDAPEMKGITADGAWADYMVSDYRFVVKLPDGMPFPVAACLMCAGSTMYGALTKANMPKGSSIAIFGIGGLGHIGTQIGKAMGYKIVAIDAKQSALDLVASYDLKPDACILATNGAEKVIATIQSSIKDDSPYPGVDASIVATDAAAAFDMATKVTKKHGTLVVVGQPSEGINFSYHTLIFRDIKVVGSLLATTAQAQELVQLVHDAKIQLKIKEWKMEDAEAMKQEYMTGKGDGKNVIVME</sequence>
<organism evidence="7 8">
    <name type="scientific">[Torrubiella] hemipterigena</name>
    <dbReference type="NCBI Taxonomy" id="1531966"/>
    <lineage>
        <taxon>Eukaryota</taxon>
        <taxon>Fungi</taxon>
        <taxon>Dikarya</taxon>
        <taxon>Ascomycota</taxon>
        <taxon>Pezizomycotina</taxon>
        <taxon>Sordariomycetes</taxon>
        <taxon>Hypocreomycetidae</taxon>
        <taxon>Hypocreales</taxon>
        <taxon>Clavicipitaceae</taxon>
        <taxon>Clavicipitaceae incertae sedis</taxon>
        <taxon>'Torrubiella' clade</taxon>
    </lineage>
</organism>
<evidence type="ECO:0000256" key="5">
    <source>
        <dbReference type="ARBA" id="ARBA00023002"/>
    </source>
</evidence>
<dbReference type="CDD" id="cd08297">
    <property type="entry name" value="CAD3"/>
    <property type="match status" value="1"/>
</dbReference>
<dbReference type="HOGENOM" id="CLU_026673_20_1_1"/>
<comment type="cofactor">
    <cofactor evidence="1">
        <name>Zn(2+)</name>
        <dbReference type="ChEBI" id="CHEBI:29105"/>
    </cofactor>
</comment>
<keyword evidence="4" id="KW-0862">Zinc</keyword>
<dbReference type="Gene3D" id="3.40.50.720">
    <property type="entry name" value="NAD(P)-binding Rossmann-like Domain"/>
    <property type="match status" value="1"/>
</dbReference>
<evidence type="ECO:0000259" key="6">
    <source>
        <dbReference type="SMART" id="SM00829"/>
    </source>
</evidence>
<accession>A0A0A1SS82</accession>
<dbReference type="GO" id="GO:0005737">
    <property type="term" value="C:cytoplasm"/>
    <property type="evidence" value="ECO:0007669"/>
    <property type="project" value="TreeGrafter"/>
</dbReference>
<proteinExistence type="inferred from homology"/>
<gene>
    <name evidence="7" type="ORF">VHEMI03310</name>
</gene>
<dbReference type="OrthoDB" id="256333at2759"/>
<evidence type="ECO:0000256" key="1">
    <source>
        <dbReference type="ARBA" id="ARBA00001947"/>
    </source>
</evidence>
<dbReference type="InterPro" id="IPR020843">
    <property type="entry name" value="ER"/>
</dbReference>
<evidence type="ECO:0000313" key="7">
    <source>
        <dbReference type="EMBL" id="CEJ83945.1"/>
    </source>
</evidence>
<dbReference type="PANTHER" id="PTHR42940:SF8">
    <property type="entry name" value="VACUOLAR PROTEIN SORTING-ASSOCIATED PROTEIN 11"/>
    <property type="match status" value="1"/>
</dbReference>
<name>A0A0A1SS82_9HYPO</name>
<evidence type="ECO:0000313" key="8">
    <source>
        <dbReference type="Proteomes" id="UP000039046"/>
    </source>
</evidence>
<keyword evidence="3" id="KW-0479">Metal-binding</keyword>
<dbReference type="SUPFAM" id="SSF50129">
    <property type="entry name" value="GroES-like"/>
    <property type="match status" value="1"/>
</dbReference>
<keyword evidence="8" id="KW-1185">Reference proteome</keyword>
<dbReference type="Pfam" id="PF08240">
    <property type="entry name" value="ADH_N"/>
    <property type="match status" value="1"/>
</dbReference>
<dbReference type="AlphaFoldDB" id="A0A0A1SS82"/>
<reference evidence="7 8" key="1">
    <citation type="journal article" date="2015" name="Genome Announc.">
        <title>Draft Genome Sequence and Gene Annotation of the Entomopathogenic Fungus Verticillium hemipterigenum.</title>
        <authorList>
            <person name="Horn F."/>
            <person name="Habel A."/>
            <person name="Scharf D.H."/>
            <person name="Dworschak J."/>
            <person name="Brakhage A.A."/>
            <person name="Guthke R."/>
            <person name="Hertweck C."/>
            <person name="Linde J."/>
        </authorList>
    </citation>
    <scope>NUCLEOTIDE SEQUENCE [LARGE SCALE GENOMIC DNA]</scope>
</reference>
<evidence type="ECO:0000256" key="3">
    <source>
        <dbReference type="ARBA" id="ARBA00022723"/>
    </source>
</evidence>
<dbReference type="Gene3D" id="3.90.180.10">
    <property type="entry name" value="Medium-chain alcohol dehydrogenases, catalytic domain"/>
    <property type="match status" value="1"/>
</dbReference>
<protein>
    <recommendedName>
        <fullName evidence="6">Enoyl reductase (ER) domain-containing protein</fullName>
    </recommendedName>
</protein>
<dbReference type="Proteomes" id="UP000039046">
    <property type="component" value="Unassembled WGS sequence"/>
</dbReference>
<dbReference type="SMART" id="SM00829">
    <property type="entry name" value="PKS_ER"/>
    <property type="match status" value="1"/>
</dbReference>
<evidence type="ECO:0000256" key="4">
    <source>
        <dbReference type="ARBA" id="ARBA00022833"/>
    </source>
</evidence>
<dbReference type="InterPro" id="IPR036291">
    <property type="entry name" value="NAD(P)-bd_dom_sf"/>
</dbReference>
<dbReference type="InterPro" id="IPR011032">
    <property type="entry name" value="GroES-like_sf"/>
</dbReference>